<evidence type="ECO:0000256" key="1">
    <source>
        <dbReference type="ARBA" id="ARBA00022714"/>
    </source>
</evidence>
<comment type="cofactor">
    <cofactor evidence="6">
        <name>[2Fe-2S] cluster</name>
        <dbReference type="ChEBI" id="CHEBI:190135"/>
    </cofactor>
</comment>
<keyword evidence="3" id="KW-0058">Aromatic hydrocarbons catabolism</keyword>
<dbReference type="InterPro" id="IPR012747">
    <property type="entry name" value="MocE_2FeS"/>
</dbReference>
<name>A0A3M4LHA5_PSECI</name>
<keyword evidence="5" id="KW-0411">Iron-sulfur</keyword>
<dbReference type="Pfam" id="PF00355">
    <property type="entry name" value="Rieske"/>
    <property type="match status" value="1"/>
</dbReference>
<dbReference type="PROSITE" id="PS51296">
    <property type="entry name" value="RIESKE"/>
    <property type="match status" value="1"/>
</dbReference>
<dbReference type="NCBIfam" id="TIGR02377">
    <property type="entry name" value="MocE_fam_FeS"/>
    <property type="match status" value="1"/>
</dbReference>
<proteinExistence type="inferred from homology"/>
<evidence type="ECO:0000256" key="2">
    <source>
        <dbReference type="ARBA" id="ARBA00022723"/>
    </source>
</evidence>
<evidence type="ECO:0000256" key="4">
    <source>
        <dbReference type="ARBA" id="ARBA00023004"/>
    </source>
</evidence>
<accession>A0A3M4LHA5</accession>
<dbReference type="EMBL" id="RBRE01000091">
    <property type="protein sequence ID" value="RMQ40878.1"/>
    <property type="molecule type" value="Genomic_DNA"/>
</dbReference>
<keyword evidence="1" id="KW-0001">2Fe-2S</keyword>
<comment type="similarity">
    <text evidence="7">Belongs to the bacterial ring-hydroxylating dioxygenase ferredoxin component family.</text>
</comment>
<evidence type="ECO:0000256" key="6">
    <source>
        <dbReference type="ARBA" id="ARBA00034078"/>
    </source>
</evidence>
<keyword evidence="4" id="KW-0408">Iron</keyword>
<evidence type="ECO:0000313" key="10">
    <source>
        <dbReference type="Proteomes" id="UP000277236"/>
    </source>
</evidence>
<gene>
    <name evidence="9" type="ORF">ALQ04_00918</name>
</gene>
<dbReference type="Proteomes" id="UP000277236">
    <property type="component" value="Unassembled WGS sequence"/>
</dbReference>
<evidence type="ECO:0000256" key="5">
    <source>
        <dbReference type="ARBA" id="ARBA00023014"/>
    </source>
</evidence>
<evidence type="ECO:0000256" key="7">
    <source>
        <dbReference type="ARBA" id="ARBA00038001"/>
    </source>
</evidence>
<dbReference type="PANTHER" id="PTHR21496:SF0">
    <property type="entry name" value="RIESKE DOMAIN-CONTAINING PROTEIN"/>
    <property type="match status" value="1"/>
</dbReference>
<dbReference type="GO" id="GO:0046872">
    <property type="term" value="F:metal ion binding"/>
    <property type="evidence" value="ECO:0007669"/>
    <property type="project" value="UniProtKB-KW"/>
</dbReference>
<sequence>MTEQWIDVCAVDDIDEEDVIRFDHAQRTYAVYRSAESEFFATDGLCSHEAIHLADGLVMDHVIECPKHNGRFDYRSGKALGAPVCVNLKTYQVRVEAGRVLLGIMG</sequence>
<dbReference type="CDD" id="cd03528">
    <property type="entry name" value="Rieske_RO_ferredoxin"/>
    <property type="match status" value="1"/>
</dbReference>
<evidence type="ECO:0000259" key="8">
    <source>
        <dbReference type="PROSITE" id="PS51296"/>
    </source>
</evidence>
<comment type="caution">
    <text evidence="9">The sequence shown here is derived from an EMBL/GenBank/DDBJ whole genome shotgun (WGS) entry which is preliminary data.</text>
</comment>
<evidence type="ECO:0000256" key="3">
    <source>
        <dbReference type="ARBA" id="ARBA00022797"/>
    </source>
</evidence>
<feature type="domain" description="Rieske" evidence="8">
    <location>
        <begin position="6"/>
        <end position="102"/>
    </location>
</feature>
<dbReference type="RefSeq" id="WP_122318396.1">
    <property type="nucleotide sequence ID" value="NZ_RBRE01000091.1"/>
</dbReference>
<dbReference type="GO" id="GO:0051537">
    <property type="term" value="F:2 iron, 2 sulfur cluster binding"/>
    <property type="evidence" value="ECO:0007669"/>
    <property type="project" value="UniProtKB-KW"/>
</dbReference>
<evidence type="ECO:0000313" key="9">
    <source>
        <dbReference type="EMBL" id="RMQ40878.1"/>
    </source>
</evidence>
<keyword evidence="2" id="KW-0479">Metal-binding</keyword>
<dbReference type="Gene3D" id="2.102.10.10">
    <property type="entry name" value="Rieske [2Fe-2S] iron-sulphur domain"/>
    <property type="match status" value="1"/>
</dbReference>
<reference evidence="9 10" key="1">
    <citation type="submission" date="2018-08" db="EMBL/GenBank/DDBJ databases">
        <title>Recombination of ecologically and evolutionarily significant loci maintains genetic cohesion in the Pseudomonas syringae species complex.</title>
        <authorList>
            <person name="Dillon M."/>
            <person name="Thakur S."/>
            <person name="Almeida R.N.D."/>
            <person name="Weir B.S."/>
            <person name="Guttman D.S."/>
        </authorList>
    </citation>
    <scope>NUCLEOTIDE SEQUENCE [LARGE SCALE GENOMIC DNA]</scope>
    <source>
        <strain evidence="9 10">ICMP 3353</strain>
    </source>
</reference>
<dbReference type="AlphaFoldDB" id="A0A3M4LHA5"/>
<protein>
    <submittedName>
        <fullName evidence="9">Rieske domain protein, MocE subfamily</fullName>
    </submittedName>
</protein>
<dbReference type="OrthoDB" id="9800167at2"/>
<dbReference type="SUPFAM" id="SSF50022">
    <property type="entry name" value="ISP domain"/>
    <property type="match status" value="1"/>
</dbReference>
<dbReference type="InterPro" id="IPR036922">
    <property type="entry name" value="Rieske_2Fe-2S_sf"/>
</dbReference>
<dbReference type="PANTHER" id="PTHR21496">
    <property type="entry name" value="FERREDOXIN-RELATED"/>
    <property type="match status" value="1"/>
</dbReference>
<organism evidence="9 10">
    <name type="scientific">Pseudomonas cichorii</name>
    <dbReference type="NCBI Taxonomy" id="36746"/>
    <lineage>
        <taxon>Bacteria</taxon>
        <taxon>Pseudomonadati</taxon>
        <taxon>Pseudomonadota</taxon>
        <taxon>Gammaproteobacteria</taxon>
        <taxon>Pseudomonadales</taxon>
        <taxon>Pseudomonadaceae</taxon>
        <taxon>Pseudomonas</taxon>
    </lineage>
</organism>
<dbReference type="InterPro" id="IPR017941">
    <property type="entry name" value="Rieske_2Fe-2S"/>
</dbReference>